<evidence type="ECO:0000313" key="3">
    <source>
        <dbReference type="Proteomes" id="UP000295632"/>
    </source>
</evidence>
<evidence type="ECO:0000259" key="1">
    <source>
        <dbReference type="Pfam" id="PF13472"/>
    </source>
</evidence>
<dbReference type="CDD" id="cd01834">
    <property type="entry name" value="SGNH_hydrolase_like_2"/>
    <property type="match status" value="1"/>
</dbReference>
<comment type="caution">
    <text evidence="2">The sequence shown here is derived from an EMBL/GenBank/DDBJ whole genome shotgun (WGS) entry which is preliminary data.</text>
</comment>
<keyword evidence="3" id="KW-1185">Reference proteome</keyword>
<proteinExistence type="predicted"/>
<feature type="domain" description="SGNH hydrolase-type esterase" evidence="1">
    <location>
        <begin position="13"/>
        <end position="196"/>
    </location>
</feature>
<protein>
    <submittedName>
        <fullName evidence="2">Lysophospholipase L1-like esterase</fullName>
    </submittedName>
</protein>
<dbReference type="Proteomes" id="UP000295632">
    <property type="component" value="Unassembled WGS sequence"/>
</dbReference>
<dbReference type="SUPFAM" id="SSF52266">
    <property type="entry name" value="SGNH hydrolase"/>
    <property type="match status" value="1"/>
</dbReference>
<dbReference type="PANTHER" id="PTHR30383">
    <property type="entry name" value="THIOESTERASE 1/PROTEASE 1/LYSOPHOSPHOLIPASE L1"/>
    <property type="match status" value="1"/>
</dbReference>
<accession>A0A4R6UCW6</accession>
<dbReference type="PANTHER" id="PTHR30383:SF5">
    <property type="entry name" value="SGNH HYDROLASE-TYPE ESTERASE DOMAIN-CONTAINING PROTEIN"/>
    <property type="match status" value="1"/>
</dbReference>
<dbReference type="InterPro" id="IPR013830">
    <property type="entry name" value="SGNH_hydro"/>
</dbReference>
<dbReference type="Pfam" id="PF13472">
    <property type="entry name" value="Lipase_GDSL_2"/>
    <property type="match status" value="1"/>
</dbReference>
<name>A0A4R6UCW6_9BACI</name>
<dbReference type="InterPro" id="IPR036514">
    <property type="entry name" value="SGNH_hydro_sf"/>
</dbReference>
<organism evidence="2 3">
    <name type="scientific">Aureibacillus halotolerans</name>
    <dbReference type="NCBI Taxonomy" id="1508390"/>
    <lineage>
        <taxon>Bacteria</taxon>
        <taxon>Bacillati</taxon>
        <taxon>Bacillota</taxon>
        <taxon>Bacilli</taxon>
        <taxon>Bacillales</taxon>
        <taxon>Bacillaceae</taxon>
        <taxon>Aureibacillus</taxon>
    </lineage>
</organism>
<dbReference type="AlphaFoldDB" id="A0A4R6UCW6"/>
<dbReference type="EMBL" id="SNYJ01000001">
    <property type="protein sequence ID" value="TDQ42605.1"/>
    <property type="molecule type" value="Genomic_DNA"/>
</dbReference>
<dbReference type="GO" id="GO:0004622">
    <property type="term" value="F:phosphatidylcholine lysophospholipase activity"/>
    <property type="evidence" value="ECO:0007669"/>
    <property type="project" value="TreeGrafter"/>
</dbReference>
<evidence type="ECO:0000313" key="2">
    <source>
        <dbReference type="EMBL" id="TDQ42605.1"/>
    </source>
</evidence>
<sequence length="211" mass="23508">MRIVDGDVIVFQGDSITDAGRDRADEKELGSGYANMVAAWFAASCPEKKVTFYNRGISGNRAVDVSSRWKEDTLSLKPTIVSLLVGINDTWRRYKTNDPTSVEAYETHVRDILQKTQSSCDATILLLEPFVLPIPEDRKEWREDLDPKIHALRQLAVEFNTIYVPLDGIFASVCPQKPAAFWAEDGVHPSAAGHALIAQTWLQAMGITTEQ</sequence>
<reference evidence="2 3" key="1">
    <citation type="submission" date="2019-03" db="EMBL/GenBank/DDBJ databases">
        <title>Genomic Encyclopedia of Type Strains, Phase IV (KMG-IV): sequencing the most valuable type-strain genomes for metagenomic binning, comparative biology and taxonomic classification.</title>
        <authorList>
            <person name="Goeker M."/>
        </authorList>
    </citation>
    <scope>NUCLEOTIDE SEQUENCE [LARGE SCALE GENOMIC DNA]</scope>
    <source>
        <strain evidence="2 3">DSM 28697</strain>
    </source>
</reference>
<dbReference type="InterPro" id="IPR051532">
    <property type="entry name" value="Ester_Hydrolysis_Enzymes"/>
</dbReference>
<gene>
    <name evidence="2" type="ORF">EV213_10133</name>
</gene>
<dbReference type="Gene3D" id="3.40.50.1110">
    <property type="entry name" value="SGNH hydrolase"/>
    <property type="match status" value="1"/>
</dbReference>